<dbReference type="Pfam" id="PF13439">
    <property type="entry name" value="Glyco_transf_4"/>
    <property type="match status" value="1"/>
</dbReference>
<organism evidence="3 4">
    <name type="scientific">Halobaculum magnesiiphilum</name>
    <dbReference type="NCBI Taxonomy" id="1017351"/>
    <lineage>
        <taxon>Archaea</taxon>
        <taxon>Methanobacteriati</taxon>
        <taxon>Methanobacteriota</taxon>
        <taxon>Stenosarchaea group</taxon>
        <taxon>Halobacteria</taxon>
        <taxon>Halobacteriales</taxon>
        <taxon>Haloferacaceae</taxon>
        <taxon>Halobaculum</taxon>
    </lineage>
</organism>
<evidence type="ECO:0000259" key="2">
    <source>
        <dbReference type="Pfam" id="PF13439"/>
    </source>
</evidence>
<dbReference type="GeneID" id="67178313"/>
<feature type="domain" description="Glycosyl transferase family 1" evidence="1">
    <location>
        <begin position="182"/>
        <end position="337"/>
    </location>
</feature>
<keyword evidence="4" id="KW-1185">Reference proteome</keyword>
<proteinExistence type="predicted"/>
<dbReference type="GO" id="GO:0016757">
    <property type="term" value="F:glycosyltransferase activity"/>
    <property type="evidence" value="ECO:0007669"/>
    <property type="project" value="InterPro"/>
</dbReference>
<reference evidence="3 4" key="1">
    <citation type="journal article" date="2021" name="Int. J. Syst. Evol. Microbiol.">
        <title>Halobaculum halophilum sp. nov. and Halobaculum salinum sp. nov., isolated from salt lake and saline soil.</title>
        <authorList>
            <person name="Cui H.L."/>
            <person name="Shi X.W."/>
            <person name="Yin X.M."/>
            <person name="Yang X.Y."/>
            <person name="Hou J."/>
            <person name="Zhu L."/>
        </authorList>
    </citation>
    <scope>NUCLEOTIDE SEQUENCE [LARGE SCALE GENOMIC DNA]</scope>
    <source>
        <strain evidence="3 4">NBRC 109044</strain>
    </source>
</reference>
<dbReference type="Gene3D" id="3.40.50.2000">
    <property type="entry name" value="Glycogen Phosphorylase B"/>
    <property type="match status" value="2"/>
</dbReference>
<evidence type="ECO:0000313" key="4">
    <source>
        <dbReference type="Proteomes" id="UP000826254"/>
    </source>
</evidence>
<dbReference type="EMBL" id="CP081958">
    <property type="protein sequence ID" value="QZP36496.1"/>
    <property type="molecule type" value="Genomic_DNA"/>
</dbReference>
<evidence type="ECO:0000313" key="3">
    <source>
        <dbReference type="EMBL" id="QZP36496.1"/>
    </source>
</evidence>
<accession>A0A8T8W9J7</accession>
<dbReference type="InterPro" id="IPR028098">
    <property type="entry name" value="Glyco_trans_4-like_N"/>
</dbReference>
<feature type="domain" description="Glycosyltransferase subfamily 4-like N-terminal" evidence="2">
    <location>
        <begin position="34"/>
        <end position="163"/>
    </location>
</feature>
<dbReference type="InterPro" id="IPR001296">
    <property type="entry name" value="Glyco_trans_1"/>
</dbReference>
<dbReference type="AlphaFoldDB" id="A0A8T8W9J7"/>
<dbReference type="PANTHER" id="PTHR12526">
    <property type="entry name" value="GLYCOSYLTRANSFERASE"/>
    <property type="match status" value="1"/>
</dbReference>
<dbReference type="Pfam" id="PF00534">
    <property type="entry name" value="Glycos_transf_1"/>
    <property type="match status" value="1"/>
</dbReference>
<dbReference type="SUPFAM" id="SSF53756">
    <property type="entry name" value="UDP-Glycosyltransferase/glycogen phosphorylase"/>
    <property type="match status" value="1"/>
</dbReference>
<dbReference type="Proteomes" id="UP000826254">
    <property type="component" value="Chromosome"/>
</dbReference>
<dbReference type="RefSeq" id="WP_222606317.1">
    <property type="nucleotide sequence ID" value="NZ_CP081958.1"/>
</dbReference>
<dbReference type="PANTHER" id="PTHR12526:SF635">
    <property type="entry name" value="GLYCOSYL TRANSFERASE GROUP 1"/>
    <property type="match status" value="1"/>
</dbReference>
<gene>
    <name evidence="3" type="ORF">K6T50_09185</name>
</gene>
<sequence>MGEDASARGHGLAVALVVAGDPGTTSGGFRYDRRLVAELRATGASVRVFSVPWRRYPLGVVDTPGLATGIPAGLREADVVVVDELAHPGTAGLASRLRRGGTPVVALVHHLRRAEGGRLAPVATLLERRFLRSCSAAVCVSGTTERDVLDLVGGITTHVAPPPADQFDPAVTPADVDRRAGESPLRVVSLGSLVPRKGHPTLLRAVVGVDADWEVAVVGPEPDPDHARAVRTLADDLSIADRVSFHGELSTADLAGVLRESHVLAVPSAYEGFGMAYLEGMGFGLPAVASAAGGASSVVADGENGFLVDPRDVAGVERALRALADDRDRLARMGRAALRRFERHPEWSDTVAGVRDFLAETREVADGG</sequence>
<name>A0A8T8W9J7_9EURY</name>
<dbReference type="CDD" id="cd03801">
    <property type="entry name" value="GT4_PimA-like"/>
    <property type="match status" value="1"/>
</dbReference>
<dbReference type="KEGG" id="hmp:K6T50_09185"/>
<evidence type="ECO:0000259" key="1">
    <source>
        <dbReference type="Pfam" id="PF00534"/>
    </source>
</evidence>
<protein>
    <submittedName>
        <fullName evidence="3">Glycosyltransferase family 4 protein</fullName>
    </submittedName>
</protein>